<feature type="compositionally biased region" description="Basic and acidic residues" evidence="2">
    <location>
        <begin position="12"/>
        <end position="22"/>
    </location>
</feature>
<comment type="caution">
    <text evidence="4">The sequence shown here is derived from an EMBL/GenBank/DDBJ whole genome shotgun (WGS) entry which is preliminary data.</text>
</comment>
<dbReference type="AlphaFoldDB" id="A0A9P6ILQ0"/>
<dbReference type="GO" id="GO:0008270">
    <property type="term" value="F:zinc ion binding"/>
    <property type="evidence" value="ECO:0007669"/>
    <property type="project" value="UniProtKB-KW"/>
</dbReference>
<feature type="region of interest" description="Disordered" evidence="2">
    <location>
        <begin position="64"/>
        <end position="99"/>
    </location>
</feature>
<name>A0A9P6ILQ0_9FUNG</name>
<evidence type="ECO:0000256" key="2">
    <source>
        <dbReference type="SAM" id="MobiDB-lite"/>
    </source>
</evidence>
<feature type="region of interest" description="Disordered" evidence="2">
    <location>
        <begin position="1"/>
        <end position="30"/>
    </location>
</feature>
<protein>
    <recommendedName>
        <fullName evidence="3">CCHC-type domain-containing protein</fullName>
    </recommendedName>
</protein>
<accession>A0A9P6ILQ0</accession>
<evidence type="ECO:0000313" key="4">
    <source>
        <dbReference type="EMBL" id="KAF9928298.1"/>
    </source>
</evidence>
<keyword evidence="1" id="KW-0863">Zinc-finger</keyword>
<feature type="non-terminal residue" evidence="4">
    <location>
        <position position="1"/>
    </location>
</feature>
<feature type="domain" description="CCHC-type" evidence="3">
    <location>
        <begin position="211"/>
        <end position="226"/>
    </location>
</feature>
<keyword evidence="1" id="KW-0862">Zinc</keyword>
<keyword evidence="1" id="KW-0479">Metal-binding</keyword>
<dbReference type="SUPFAM" id="SSF57756">
    <property type="entry name" value="Retrovirus zinc finger-like domains"/>
    <property type="match status" value="1"/>
</dbReference>
<dbReference type="InterPro" id="IPR036875">
    <property type="entry name" value="Znf_CCHC_sf"/>
</dbReference>
<dbReference type="PANTHER" id="PTHR47103:SF5">
    <property type="entry name" value="DNA-BINDING PROTEIN HEXBP-LIKE"/>
    <property type="match status" value="1"/>
</dbReference>
<dbReference type="OrthoDB" id="2449663at2759"/>
<dbReference type="GO" id="GO:0003676">
    <property type="term" value="F:nucleic acid binding"/>
    <property type="evidence" value="ECO:0007669"/>
    <property type="project" value="InterPro"/>
</dbReference>
<dbReference type="Proteomes" id="UP000749646">
    <property type="component" value="Unassembled WGS sequence"/>
</dbReference>
<dbReference type="Gene3D" id="4.10.60.10">
    <property type="entry name" value="Zinc finger, CCHC-type"/>
    <property type="match status" value="1"/>
</dbReference>
<evidence type="ECO:0000313" key="5">
    <source>
        <dbReference type="Proteomes" id="UP000749646"/>
    </source>
</evidence>
<evidence type="ECO:0000256" key="1">
    <source>
        <dbReference type="PROSITE-ProRule" id="PRU00047"/>
    </source>
</evidence>
<evidence type="ECO:0000259" key="3">
    <source>
        <dbReference type="PROSITE" id="PS50158"/>
    </source>
</evidence>
<organism evidence="4 5">
    <name type="scientific">Modicella reniformis</name>
    <dbReference type="NCBI Taxonomy" id="1440133"/>
    <lineage>
        <taxon>Eukaryota</taxon>
        <taxon>Fungi</taxon>
        <taxon>Fungi incertae sedis</taxon>
        <taxon>Mucoromycota</taxon>
        <taxon>Mortierellomycotina</taxon>
        <taxon>Mortierellomycetes</taxon>
        <taxon>Mortierellales</taxon>
        <taxon>Mortierellaceae</taxon>
        <taxon>Modicella</taxon>
    </lineage>
</organism>
<dbReference type="InterPro" id="IPR001878">
    <property type="entry name" value="Znf_CCHC"/>
</dbReference>
<proteinExistence type="predicted"/>
<sequence length="284" mass="32092">MDYEEDLLQHQQYEDELYKDTTNDSEGADSDLEDAMLSRIYYSTSAPRIGPAAMLGDSIVDDMSERMDLGTNDSGVSGDGEGSEDKDYDDYGDSSDIGEVAADCDPRVKRPRYDDGEQLDEYVLDLKAAVGAIGDEASKYDLDAELGHLEDEDFKGRSRYYLEIKTRKELCGRCNQPGHYGRDCETLVDCPTAWREYVVESKESREFNHFCYNCSKSGHFGDECREQRPMYNKSARSAFSSRPNSCVNRNLDPSIEKYEPSSYLTLPNSSSGETLQYRSSSHLH</sequence>
<dbReference type="SMART" id="SM00343">
    <property type="entry name" value="ZnF_C2HC"/>
    <property type="match status" value="2"/>
</dbReference>
<dbReference type="EMBL" id="JAAAHW010010260">
    <property type="protein sequence ID" value="KAF9928298.1"/>
    <property type="molecule type" value="Genomic_DNA"/>
</dbReference>
<dbReference type="PANTHER" id="PTHR47103">
    <property type="entry name" value="DNA-BINDING PROTEIN"/>
    <property type="match status" value="1"/>
</dbReference>
<feature type="domain" description="CCHC-type" evidence="3">
    <location>
        <begin position="171"/>
        <end position="184"/>
    </location>
</feature>
<feature type="compositionally biased region" description="Acidic residues" evidence="2">
    <location>
        <begin position="81"/>
        <end position="93"/>
    </location>
</feature>
<reference evidence="4" key="1">
    <citation type="journal article" date="2020" name="Fungal Divers.">
        <title>Resolving the Mortierellaceae phylogeny through synthesis of multi-gene phylogenetics and phylogenomics.</title>
        <authorList>
            <person name="Vandepol N."/>
            <person name="Liber J."/>
            <person name="Desiro A."/>
            <person name="Na H."/>
            <person name="Kennedy M."/>
            <person name="Barry K."/>
            <person name="Grigoriev I.V."/>
            <person name="Miller A.N."/>
            <person name="O'Donnell K."/>
            <person name="Stajich J.E."/>
            <person name="Bonito G."/>
        </authorList>
    </citation>
    <scope>NUCLEOTIDE SEQUENCE</scope>
    <source>
        <strain evidence="4">MES-2147</strain>
    </source>
</reference>
<gene>
    <name evidence="4" type="ORF">BGZ65_006341</name>
</gene>
<dbReference type="PROSITE" id="PS50158">
    <property type="entry name" value="ZF_CCHC"/>
    <property type="match status" value="2"/>
</dbReference>
<keyword evidence="5" id="KW-1185">Reference proteome</keyword>